<proteinExistence type="predicted"/>
<dbReference type="Proteomes" id="UP000193061">
    <property type="component" value="Unassembled WGS sequence"/>
</dbReference>
<evidence type="ECO:0000259" key="3">
    <source>
        <dbReference type="Pfam" id="PF13439"/>
    </source>
</evidence>
<dbReference type="Pfam" id="PF13439">
    <property type="entry name" value="Glyco_transf_4"/>
    <property type="match status" value="1"/>
</dbReference>
<keyword evidence="1 4" id="KW-0328">Glycosyltransferase</keyword>
<name>A0A1X6ZR93_9RHOB</name>
<accession>A0A1X6ZR93</accession>
<feature type="domain" description="Glycosyltransferase subfamily 4-like N-terminal" evidence="3">
    <location>
        <begin position="24"/>
        <end position="171"/>
    </location>
</feature>
<reference evidence="4 5" key="1">
    <citation type="submission" date="2017-03" db="EMBL/GenBank/DDBJ databases">
        <authorList>
            <person name="Afonso C.L."/>
            <person name="Miller P.J."/>
            <person name="Scott M.A."/>
            <person name="Spackman E."/>
            <person name="Goraichik I."/>
            <person name="Dimitrov K.M."/>
            <person name="Suarez D.L."/>
            <person name="Swayne D.E."/>
        </authorList>
    </citation>
    <scope>NUCLEOTIDE SEQUENCE [LARGE SCALE GENOMIC DNA]</scope>
    <source>
        <strain evidence="4 5">CECT 7450</strain>
    </source>
</reference>
<keyword evidence="5" id="KW-1185">Reference proteome</keyword>
<evidence type="ECO:0000313" key="4">
    <source>
        <dbReference type="EMBL" id="SLN59183.1"/>
    </source>
</evidence>
<dbReference type="EC" id="2.4.1.11" evidence="4"/>
<keyword evidence="2 4" id="KW-0808">Transferase</keyword>
<dbReference type="Pfam" id="PF13692">
    <property type="entry name" value="Glyco_trans_1_4"/>
    <property type="match status" value="1"/>
</dbReference>
<evidence type="ECO:0000313" key="5">
    <source>
        <dbReference type="Proteomes" id="UP000193061"/>
    </source>
</evidence>
<dbReference type="SUPFAM" id="SSF53756">
    <property type="entry name" value="UDP-Glycosyltransferase/glycogen phosphorylase"/>
    <property type="match status" value="1"/>
</dbReference>
<organism evidence="4 5">
    <name type="scientific">Roseovarius albus</name>
    <dbReference type="NCBI Taxonomy" id="1247867"/>
    <lineage>
        <taxon>Bacteria</taxon>
        <taxon>Pseudomonadati</taxon>
        <taxon>Pseudomonadota</taxon>
        <taxon>Alphaproteobacteria</taxon>
        <taxon>Rhodobacterales</taxon>
        <taxon>Roseobacteraceae</taxon>
        <taxon>Roseovarius</taxon>
    </lineage>
</organism>
<evidence type="ECO:0000256" key="2">
    <source>
        <dbReference type="ARBA" id="ARBA00022679"/>
    </source>
</evidence>
<sequence length="408" mass="44970">MVTMSEQQHKPIKVAFGSVPKDSGTFTFYRNIRPALAARGISLYCVTVGKPQSDLWEEAYVDDGCVRLAERSLSMKRQAQAFTKWCIDNDIDCVMAINSEGILSAIPHLPARMRVLSRCANAFDHGYRITMSGRERLARIVALTPRLRDDLVADYGADPAKIVLIPNGIKASKFEAAAQRKRGTGARLELGFLGRLEHNQKGVMYLPAIVDALKARGVPFRLRIAGKGVDRARLEEAMASHLSEGSVEFVGALTPDEIPQFLGETDIYLFTSHFEGCPNALLEAMMAGCVPVCGLISGITDFLIETGHTGFIEKLGDAEGFADVIARLHEDRPKLAALSQAVGAEARVQYTDEVAANAYSGMIRDVMSEPPPEWTPRPWGAFKPDPNFPGYWRQRIPAGLKTFLRKFR</sequence>
<gene>
    <name evidence="4" type="ORF">ROA7450_03060</name>
</gene>
<dbReference type="PANTHER" id="PTHR12526">
    <property type="entry name" value="GLYCOSYLTRANSFERASE"/>
    <property type="match status" value="1"/>
</dbReference>
<dbReference type="RefSeq" id="WP_234999539.1">
    <property type="nucleotide sequence ID" value="NZ_FWFX01000010.1"/>
</dbReference>
<dbReference type="Gene3D" id="3.40.50.2000">
    <property type="entry name" value="Glycogen Phosphorylase B"/>
    <property type="match status" value="2"/>
</dbReference>
<dbReference type="GO" id="GO:0004373">
    <property type="term" value="F:alpha-1,4-glucan glucosyltransferase (UDP-glucose donor) activity"/>
    <property type="evidence" value="ECO:0007669"/>
    <property type="project" value="UniProtKB-EC"/>
</dbReference>
<dbReference type="CDD" id="cd03801">
    <property type="entry name" value="GT4_PimA-like"/>
    <property type="match status" value="1"/>
</dbReference>
<dbReference type="InterPro" id="IPR028098">
    <property type="entry name" value="Glyco_trans_4-like_N"/>
</dbReference>
<protein>
    <submittedName>
        <fullName evidence="4">Glycogen synthase</fullName>
        <ecNumber evidence="4">2.4.1.11</ecNumber>
    </submittedName>
</protein>
<dbReference type="EMBL" id="FWFX01000010">
    <property type="protein sequence ID" value="SLN59183.1"/>
    <property type="molecule type" value="Genomic_DNA"/>
</dbReference>
<dbReference type="PANTHER" id="PTHR12526:SF510">
    <property type="entry name" value="D-INOSITOL 3-PHOSPHATE GLYCOSYLTRANSFERASE"/>
    <property type="match status" value="1"/>
</dbReference>
<dbReference type="AlphaFoldDB" id="A0A1X6ZR93"/>
<evidence type="ECO:0000256" key="1">
    <source>
        <dbReference type="ARBA" id="ARBA00022676"/>
    </source>
</evidence>